<sequence>MIKKKKAYALYRLPYSDTYTEIIQEEGSPETFFSSCELNGRNGFALAPFAVSEDLPILFILADRTVSGNVDDLPFLPDEDIPDVKCFCASYDSYASDFEVFHSKLKSGAYSKLVLSRCAVYESLETISPRTLFARACRFFPRMFVALVHTEHSGTWLAATPEVLLDSCGKLWHTIALAGTMPLEECQEGFDNPPVPYCYGVSTGGIGEKMSGDSGADGILWSVKNIDEQRYVSSYIKECVLRFTDDCREEGPYTARAGNVVHLRSDFTFTLPSCDDMGRLVDALHPTPAVCGVPKHEAFGFISSSETSPRGYYSGFMGPVGALGNTHLYVSLRCMRIDGRRYMLYAGGGLLPESNVESEWNETEAKMEAMRKCLAIKRI</sequence>
<dbReference type="RefSeq" id="WP_172275499.1">
    <property type="nucleotide sequence ID" value="NZ_CASGMU010000004.1"/>
</dbReference>
<dbReference type="PANTHER" id="PTHR42839">
    <property type="entry name" value="ISOCHORISMATE SYNTHASE ENTC"/>
    <property type="match status" value="1"/>
</dbReference>
<name>A0ABX2ANM9_9BACT</name>
<protein>
    <submittedName>
        <fullName evidence="2">Chorismate-binding protein</fullName>
    </submittedName>
</protein>
<evidence type="ECO:0000259" key="1">
    <source>
        <dbReference type="Pfam" id="PF00425"/>
    </source>
</evidence>
<comment type="caution">
    <text evidence="2">The sequence shown here is derived from an EMBL/GenBank/DDBJ whole genome shotgun (WGS) entry which is preliminary data.</text>
</comment>
<dbReference type="SUPFAM" id="SSF56322">
    <property type="entry name" value="ADC synthase"/>
    <property type="match status" value="1"/>
</dbReference>
<evidence type="ECO:0000313" key="3">
    <source>
        <dbReference type="Proteomes" id="UP000714420"/>
    </source>
</evidence>
<reference evidence="2 3" key="1">
    <citation type="submission" date="2020-05" db="EMBL/GenBank/DDBJ databases">
        <title>Distinct polysaccharide utilization as determinants for interspecies competition between intestinal Prevotella spp.</title>
        <authorList>
            <person name="Galvez E.J.C."/>
            <person name="Iljazovic A."/>
            <person name="Strowig T."/>
        </authorList>
    </citation>
    <scope>NUCLEOTIDE SEQUENCE [LARGE SCALE GENOMIC DNA]</scope>
    <source>
        <strain evidence="2 3">PMUR</strain>
    </source>
</reference>
<organism evidence="2 3">
    <name type="scientific">Xylanibacter muris</name>
    <dbReference type="NCBI Taxonomy" id="2736290"/>
    <lineage>
        <taxon>Bacteria</taxon>
        <taxon>Pseudomonadati</taxon>
        <taxon>Bacteroidota</taxon>
        <taxon>Bacteroidia</taxon>
        <taxon>Bacteroidales</taxon>
        <taxon>Prevotellaceae</taxon>
        <taxon>Xylanibacter</taxon>
    </lineage>
</organism>
<accession>A0ABX2ANM9</accession>
<feature type="domain" description="Chorismate-utilising enzyme C-terminal" evidence="1">
    <location>
        <begin position="92"/>
        <end position="366"/>
    </location>
</feature>
<dbReference type="Gene3D" id="3.60.120.10">
    <property type="entry name" value="Anthranilate synthase"/>
    <property type="match status" value="1"/>
</dbReference>
<gene>
    <name evidence="2" type="ORF">HPS56_07315</name>
</gene>
<dbReference type="InterPro" id="IPR005801">
    <property type="entry name" value="ADC_synthase"/>
</dbReference>
<dbReference type="EMBL" id="JABKKF010000005">
    <property type="protein sequence ID" value="NPD92162.1"/>
    <property type="molecule type" value="Genomic_DNA"/>
</dbReference>
<dbReference type="Proteomes" id="UP000714420">
    <property type="component" value="Unassembled WGS sequence"/>
</dbReference>
<proteinExistence type="predicted"/>
<dbReference type="InterPro" id="IPR015890">
    <property type="entry name" value="Chorismate_C"/>
</dbReference>
<keyword evidence="3" id="KW-1185">Reference proteome</keyword>
<dbReference type="Pfam" id="PF00425">
    <property type="entry name" value="Chorismate_bind"/>
    <property type="match status" value="1"/>
</dbReference>
<dbReference type="PANTHER" id="PTHR42839:SF2">
    <property type="entry name" value="ISOCHORISMATE SYNTHASE ENTC"/>
    <property type="match status" value="1"/>
</dbReference>
<evidence type="ECO:0000313" key="2">
    <source>
        <dbReference type="EMBL" id="NPD92162.1"/>
    </source>
</evidence>